<organism evidence="1 2">
    <name type="scientific">Bacillus glycinifermentans</name>
    <dbReference type="NCBI Taxonomy" id="1664069"/>
    <lineage>
        <taxon>Bacteria</taxon>
        <taxon>Bacillati</taxon>
        <taxon>Bacillota</taxon>
        <taxon>Bacilli</taxon>
        <taxon>Bacillales</taxon>
        <taxon>Bacillaceae</taxon>
        <taxon>Bacillus</taxon>
    </lineage>
</organism>
<dbReference type="AlphaFoldDB" id="A0AAJ3YYR1"/>
<evidence type="ECO:0000313" key="1">
    <source>
        <dbReference type="EMBL" id="QAT65779.1"/>
    </source>
</evidence>
<dbReference type="RefSeq" id="WP_046130804.1">
    <property type="nucleotide sequence ID" value="NZ_CP035232.1"/>
</dbReference>
<dbReference type="InterPro" id="IPR025555">
    <property type="entry name" value="YppG"/>
</dbReference>
<protein>
    <recommendedName>
        <fullName evidence="3">Spore coat protein</fullName>
    </recommendedName>
</protein>
<evidence type="ECO:0008006" key="3">
    <source>
        <dbReference type="Google" id="ProtNLM"/>
    </source>
</evidence>
<dbReference type="KEGG" id="bgy:BGLY_2632"/>
<name>A0AAJ3YYR1_9BACI</name>
<dbReference type="GeneID" id="82853646"/>
<evidence type="ECO:0000313" key="2">
    <source>
        <dbReference type="Proteomes" id="UP000288675"/>
    </source>
</evidence>
<accession>A0AAJ3YYR1</accession>
<dbReference type="Proteomes" id="UP000288675">
    <property type="component" value="Chromosome"/>
</dbReference>
<dbReference type="EMBL" id="CP035232">
    <property type="protein sequence ID" value="QAT65779.1"/>
    <property type="molecule type" value="Genomic_DNA"/>
</dbReference>
<proteinExistence type="predicted"/>
<reference evidence="1 2" key="1">
    <citation type="submission" date="2019-01" db="EMBL/GenBank/DDBJ databases">
        <title>Genome sequence of Bacillus glycinifermentans SRCM103574.</title>
        <authorList>
            <person name="Kong H.-J."/>
            <person name="Jeong S.-Y."/>
            <person name="Jeong D.-Y."/>
        </authorList>
    </citation>
    <scope>NUCLEOTIDE SEQUENCE [LARGE SCALE GENOMIC DNA]</scope>
    <source>
        <strain evidence="1 2">SRCM103574</strain>
    </source>
</reference>
<sequence length="150" mass="17252">MEERSAAGYPFSNQHPYYPVYPHSHMNPPYQPVPNYYSQEPAQYTQPAGHGYQLSPVYHQPVGQHIDPFPAYQQPVNYHMQQVHAFPYPNPYPLPRPNLHQPSQFQSFLSQFKKKNGQFDFSKMMDTAGQMVSTVNQVGALAKGFIGFFK</sequence>
<gene>
    <name evidence="1" type="ORF">EQZ20_13305</name>
</gene>
<dbReference type="Pfam" id="PF14179">
    <property type="entry name" value="YppG"/>
    <property type="match status" value="1"/>
</dbReference>